<protein>
    <submittedName>
        <fullName evidence="1">Uncharacterized protein</fullName>
    </submittedName>
</protein>
<dbReference type="EMBL" id="CP015017">
    <property type="protein sequence ID" value="APC01306.1"/>
    <property type="molecule type" value="Genomic_DNA"/>
</dbReference>
<dbReference type="RefSeq" id="WP_071539311.1">
    <property type="nucleotide sequence ID" value="NZ_CP015016.1"/>
</dbReference>
<evidence type="ECO:0000313" key="1">
    <source>
        <dbReference type="EMBL" id="APC01306.1"/>
    </source>
</evidence>
<evidence type="ECO:0000313" key="2">
    <source>
        <dbReference type="Proteomes" id="UP000182060"/>
    </source>
</evidence>
<organism evidence="1 2">
    <name type="scientific">Polynucleobacter asymbioticus</name>
    <dbReference type="NCBI Taxonomy" id="576611"/>
    <lineage>
        <taxon>Bacteria</taxon>
        <taxon>Pseudomonadati</taxon>
        <taxon>Pseudomonadota</taxon>
        <taxon>Betaproteobacteria</taxon>
        <taxon>Burkholderiales</taxon>
        <taxon>Burkholderiaceae</taxon>
        <taxon>Polynucleobacter</taxon>
    </lineage>
</organism>
<name>A0AAC9ISI3_9BURK</name>
<proteinExistence type="predicted"/>
<accession>A0AAC9ISI3</accession>
<dbReference type="Proteomes" id="UP000182060">
    <property type="component" value="Chromosome"/>
</dbReference>
<gene>
    <name evidence="1" type="ORF">AOC25_06630</name>
</gene>
<dbReference type="AlphaFoldDB" id="A0AAC9ISI3"/>
<reference evidence="1" key="1">
    <citation type="journal article" date="2017" name="Appl. Environ. Microbiol.">
        <title>Microdiversification of a pelagic Polynucleobacter species is mainly driven by acquisition of genomic islands from a partially interspecific gene pool.</title>
        <authorList>
            <person name="Hoetzinger M."/>
            <person name="Hahn M.W."/>
            <person name="Jezberova J."/>
            <person name="Schmidt J."/>
            <person name="Koll U."/>
        </authorList>
    </citation>
    <scope>NUCLEOTIDE SEQUENCE</scope>
    <source>
        <strain evidence="1">MWH-RechtKol4</strain>
    </source>
</reference>
<sequence length="62" mass="6470">MSTLQKIIIGALLFVTWGALVLIGQAPASDYVTALRDALIAIGVFHMSVPPNDPPGPDLAPD</sequence>